<dbReference type="InterPro" id="IPR012338">
    <property type="entry name" value="Beta-lactam/transpept-like"/>
</dbReference>
<dbReference type="PANTHER" id="PTHR30627">
    <property type="entry name" value="PEPTIDOGLYCAN D,D-TRANSPEPTIDASE"/>
    <property type="match status" value="1"/>
</dbReference>
<dbReference type="RefSeq" id="WP_057000806.1">
    <property type="nucleotide sequence ID" value="NZ_CBCPHU010000010.1"/>
</dbReference>
<dbReference type="Gene3D" id="3.90.1310.10">
    <property type="entry name" value="Penicillin-binding protein 2a (Domain 2)"/>
    <property type="match status" value="1"/>
</dbReference>
<evidence type="ECO:0000256" key="10">
    <source>
        <dbReference type="SAM" id="Phobius"/>
    </source>
</evidence>
<dbReference type="GO" id="GO:0008658">
    <property type="term" value="F:penicillin binding"/>
    <property type="evidence" value="ECO:0007669"/>
    <property type="project" value="InterPro"/>
</dbReference>
<dbReference type="PANTHER" id="PTHR30627:SF2">
    <property type="entry name" value="PEPTIDOGLYCAN D,D-TRANSPEPTIDASE MRDA"/>
    <property type="match status" value="1"/>
</dbReference>
<dbReference type="EMBL" id="JAVBVO010000003">
    <property type="protein sequence ID" value="MDZ5758266.1"/>
    <property type="molecule type" value="Genomic_DNA"/>
</dbReference>
<evidence type="ECO:0000256" key="7">
    <source>
        <dbReference type="ARBA" id="ARBA00022989"/>
    </source>
</evidence>
<dbReference type="GO" id="GO:0009252">
    <property type="term" value="P:peptidoglycan biosynthetic process"/>
    <property type="evidence" value="ECO:0007669"/>
    <property type="project" value="UniProtKB-KW"/>
</dbReference>
<keyword evidence="5" id="KW-0133">Cell shape</keyword>
<evidence type="ECO:0000256" key="6">
    <source>
        <dbReference type="ARBA" id="ARBA00022984"/>
    </source>
</evidence>
<dbReference type="Proteomes" id="UP001290462">
    <property type="component" value="Unassembled WGS sequence"/>
</dbReference>
<keyword evidence="3" id="KW-1003">Cell membrane</keyword>
<evidence type="ECO:0000313" key="13">
    <source>
        <dbReference type="EMBL" id="MDZ5758266.1"/>
    </source>
</evidence>
<dbReference type="InterPro" id="IPR036138">
    <property type="entry name" value="PBP_dimer_sf"/>
</dbReference>
<gene>
    <name evidence="13" type="ORF">RAK27_06290</name>
</gene>
<comment type="caution">
    <text evidence="13">The sequence shown here is derived from an EMBL/GenBank/DDBJ whole genome shotgun (WGS) entry which is preliminary data.</text>
</comment>
<dbReference type="SUPFAM" id="SSF56519">
    <property type="entry name" value="Penicillin binding protein dimerisation domain"/>
    <property type="match status" value="1"/>
</dbReference>
<dbReference type="Gene3D" id="1.10.10.1230">
    <property type="entry name" value="Penicillin-binding protein, N-terminal non-catalytic domain, head sub-domain"/>
    <property type="match status" value="1"/>
</dbReference>
<dbReference type="InterPro" id="IPR001460">
    <property type="entry name" value="PCN-bd_Tpept"/>
</dbReference>
<dbReference type="GO" id="GO:0008360">
    <property type="term" value="P:regulation of cell shape"/>
    <property type="evidence" value="ECO:0007669"/>
    <property type="project" value="UniProtKB-KW"/>
</dbReference>
<evidence type="ECO:0000256" key="2">
    <source>
        <dbReference type="ARBA" id="ARBA00007171"/>
    </source>
</evidence>
<feature type="domain" description="Penicillin-binding protein dimerisation" evidence="12">
    <location>
        <begin position="64"/>
        <end position="300"/>
    </location>
</feature>
<dbReference type="Pfam" id="PF00905">
    <property type="entry name" value="Transpeptidase"/>
    <property type="match status" value="1"/>
</dbReference>
<dbReference type="AlphaFoldDB" id="A0AAW9K055"/>
<dbReference type="GO" id="GO:0071972">
    <property type="term" value="F:peptidoglycan L,D-transpeptidase activity"/>
    <property type="evidence" value="ECO:0007669"/>
    <property type="project" value="TreeGrafter"/>
</dbReference>
<dbReference type="SUPFAM" id="SSF56601">
    <property type="entry name" value="beta-lactamase/transpeptidase-like"/>
    <property type="match status" value="1"/>
</dbReference>
<dbReference type="InterPro" id="IPR050515">
    <property type="entry name" value="Beta-lactam/transpept"/>
</dbReference>
<keyword evidence="6" id="KW-0573">Peptidoglycan synthesis</keyword>
<dbReference type="Pfam" id="PF03717">
    <property type="entry name" value="PBP_dimer"/>
    <property type="match status" value="1"/>
</dbReference>
<evidence type="ECO:0000256" key="5">
    <source>
        <dbReference type="ARBA" id="ARBA00022960"/>
    </source>
</evidence>
<keyword evidence="9" id="KW-0961">Cell wall biogenesis/degradation</keyword>
<evidence type="ECO:0000256" key="1">
    <source>
        <dbReference type="ARBA" id="ARBA00004162"/>
    </source>
</evidence>
<comment type="subcellular location">
    <subcellularLocation>
        <location evidence="1">Cell membrane</location>
        <topology evidence="1">Single-pass membrane protein</topology>
    </subcellularLocation>
</comment>
<dbReference type="GeneID" id="83605690"/>
<dbReference type="GO" id="GO:0005886">
    <property type="term" value="C:plasma membrane"/>
    <property type="evidence" value="ECO:0007669"/>
    <property type="project" value="UniProtKB-SubCell"/>
</dbReference>
<evidence type="ECO:0000256" key="4">
    <source>
        <dbReference type="ARBA" id="ARBA00022692"/>
    </source>
</evidence>
<evidence type="ECO:0000259" key="12">
    <source>
        <dbReference type="Pfam" id="PF03717"/>
    </source>
</evidence>
<evidence type="ECO:0000256" key="3">
    <source>
        <dbReference type="ARBA" id="ARBA00022475"/>
    </source>
</evidence>
<dbReference type="Gene3D" id="3.40.710.10">
    <property type="entry name" value="DD-peptidase/beta-lactamase superfamily"/>
    <property type="match status" value="1"/>
</dbReference>
<evidence type="ECO:0000256" key="8">
    <source>
        <dbReference type="ARBA" id="ARBA00023136"/>
    </source>
</evidence>
<proteinExistence type="inferred from homology"/>
<accession>A0AAW9K055</accession>
<keyword evidence="7 10" id="KW-1133">Transmembrane helix</keyword>
<dbReference type="InterPro" id="IPR005311">
    <property type="entry name" value="PBP_dimer"/>
</dbReference>
<evidence type="ECO:0000256" key="9">
    <source>
        <dbReference type="ARBA" id="ARBA00023316"/>
    </source>
</evidence>
<comment type="similarity">
    <text evidence="2">Belongs to the transpeptidase family.</text>
</comment>
<keyword evidence="8 10" id="KW-0472">Membrane</keyword>
<evidence type="ECO:0000259" key="11">
    <source>
        <dbReference type="Pfam" id="PF00905"/>
    </source>
</evidence>
<dbReference type="GO" id="GO:0071555">
    <property type="term" value="P:cell wall organization"/>
    <property type="evidence" value="ECO:0007669"/>
    <property type="project" value="UniProtKB-KW"/>
</dbReference>
<sequence length="684" mass="75139">MAESNGSMKKKKSHIPFRLNLLFFIVFLLFASLIVRLGYLQIVKGEEFEAEVKRTEMTTATGTVPRGMIYDSQGRQLVGNTALQAITYTRGAQVSGKDMMKIATKLGTFIQMTPDSIEDLNERDLQDYWAIVHEKELNKRLSKKELELKGSELYQVQLSKITPEDLAPITEQEKQVAAIFKRMNGAYALTTTYIKSKDVSDTEIAAISENLVDLPGVDTSTDWQRVYPEGEMLRSILGSVTTEKVGLPEDQASALLAKGYARNDRVGNSYLEKQYETVLSGSKSKSETETNANGDIINTIAKYEGSKGDNLVLTIDIEFQKQVEEITKNALNGILGGLTDRMYVMASDPHTGEILAMTGQKYNFETNQIEDDALGVMNSQYTMGSSVKGATVLAGYMDGVISLDNNMILDQPLEFKGTQKKSSWFNRNGSNELMSDETALEVSSNSYMMQIAMRIGGQNNYIPNGSLDIDMNLVFSKLRSYYAQFGLGVPTGIDLPGESTGLPGEQSNAGLALDFAYGQFDTYTTLQLNQYISTIANGGNRIAPRVVKEIRETDEDGKLGALQTELQPNILNRVNVGNEEIKRVQTGMYNVVHGSHRNKTGTGSLAASPNNIAGKTGTAEAFYYGPQTAMNGTSVINLTFVGYAPADNPEIAVTVVVPFMQSDKNTINKDVASAVFNAYFDMKK</sequence>
<name>A0AAW9K055_CARML</name>
<protein>
    <submittedName>
        <fullName evidence="13">Penicillin-binding protein 2</fullName>
    </submittedName>
</protein>
<feature type="transmembrane region" description="Helical" evidence="10">
    <location>
        <begin position="21"/>
        <end position="39"/>
    </location>
</feature>
<evidence type="ECO:0000313" key="14">
    <source>
        <dbReference type="Proteomes" id="UP001290462"/>
    </source>
</evidence>
<feature type="domain" description="Penicillin-binding protein transpeptidase" evidence="11">
    <location>
        <begin position="342"/>
        <end position="674"/>
    </location>
</feature>
<keyword evidence="4 10" id="KW-0812">Transmembrane</keyword>
<reference evidence="13" key="1">
    <citation type="submission" date="2023-08" db="EMBL/GenBank/DDBJ databases">
        <title>Genomic characterization of piscicolin 126 produced by Carnobacterium maltaromaticum CM22 strain isolated from salmon (Salmo salar).</title>
        <authorList>
            <person name="Gonzalez-Gragera E."/>
            <person name="Garcia-Lopez J.D."/>
            <person name="Teso-Perez C."/>
            <person name="Gimenez-Hernandez I."/>
            <person name="Peralta-Sanchez J.M."/>
            <person name="Valdivia E."/>
            <person name="Montalban-Lopez M."/>
            <person name="Martin-Platero A.M."/>
            <person name="Banos A."/>
            <person name="Martinez-Bueno M."/>
        </authorList>
    </citation>
    <scope>NUCLEOTIDE SEQUENCE</scope>
    <source>
        <strain evidence="13">CM22</strain>
    </source>
</reference>
<organism evidence="13 14">
    <name type="scientific">Carnobacterium maltaromaticum</name>
    <name type="common">Carnobacterium piscicola</name>
    <dbReference type="NCBI Taxonomy" id="2751"/>
    <lineage>
        <taxon>Bacteria</taxon>
        <taxon>Bacillati</taxon>
        <taxon>Bacillota</taxon>
        <taxon>Bacilli</taxon>
        <taxon>Lactobacillales</taxon>
        <taxon>Carnobacteriaceae</taxon>
        <taxon>Carnobacterium</taxon>
    </lineage>
</organism>